<dbReference type="PANTHER" id="PTHR13318">
    <property type="entry name" value="PARTNER OF PAIRED, ISOFORM B-RELATED"/>
    <property type="match status" value="1"/>
</dbReference>
<dbReference type="OrthoDB" id="6066220at2759"/>
<keyword evidence="5" id="KW-1185">Reference proteome</keyword>
<dbReference type="Gene3D" id="3.80.10.10">
    <property type="entry name" value="Ribonuclease Inhibitor"/>
    <property type="match status" value="2"/>
</dbReference>
<reference evidence="3" key="5">
    <citation type="journal article" date="2018" name="Nat. Plants">
        <title>Whole-genome landscape of Medicago truncatula symbiotic genes.</title>
        <authorList>
            <person name="Pecrix Y."/>
            <person name="Gamas P."/>
            <person name="Carrere S."/>
        </authorList>
    </citation>
    <scope>NUCLEOTIDE SEQUENCE</scope>
    <source>
        <tissue evidence="3">Leaves</tissue>
    </source>
</reference>
<dbReference type="Gramene" id="rna34627">
    <property type="protein sequence ID" value="RHN50352.1"/>
    <property type="gene ID" value="gene34627"/>
</dbReference>
<dbReference type="InterPro" id="IPR032675">
    <property type="entry name" value="LRR_dom_sf"/>
</dbReference>
<dbReference type="EMBL" id="CM001222">
    <property type="protein sequence ID" value="KEH25256.1"/>
    <property type="molecule type" value="Genomic_DNA"/>
</dbReference>
<dbReference type="PANTHER" id="PTHR13318:SF106">
    <property type="entry name" value="F-BOX_LRR-REPEAT PROTEIN 2"/>
    <property type="match status" value="1"/>
</dbReference>
<dbReference type="GO" id="GO:0005737">
    <property type="term" value="C:cytoplasm"/>
    <property type="evidence" value="ECO:0000318"/>
    <property type="project" value="GO_Central"/>
</dbReference>
<dbReference type="Proteomes" id="UP000265566">
    <property type="component" value="Chromosome 6"/>
</dbReference>
<dbReference type="InterPro" id="IPR057207">
    <property type="entry name" value="FBXL15_LRR"/>
</dbReference>
<reference evidence="6" key="4">
    <citation type="journal article" date="2018" name="Nat. Plants">
        <title>Whole-genome landscape of Medicago truncatula symbiotic genes.</title>
        <authorList>
            <person name="Pecrix Y."/>
            <person name="Staton S.E."/>
            <person name="Sallet E."/>
            <person name="Lelandais-Briere C."/>
            <person name="Moreau S."/>
            <person name="Carrere S."/>
            <person name="Blein T."/>
            <person name="Jardinaud M.F."/>
            <person name="Latrasse D."/>
            <person name="Zouine M."/>
            <person name="Zahm M."/>
            <person name="Kreplak J."/>
            <person name="Mayjonade B."/>
            <person name="Satge C."/>
            <person name="Perez M."/>
            <person name="Cauet S."/>
            <person name="Marande W."/>
            <person name="Chantry-Darmon C."/>
            <person name="Lopez-Roques C."/>
            <person name="Bouchez O."/>
            <person name="Berard A."/>
            <person name="Debelle F."/>
            <person name="Munos S."/>
            <person name="Bendahmane A."/>
            <person name="Berges H."/>
            <person name="Niebel A."/>
            <person name="Buitink J."/>
            <person name="Frugier F."/>
            <person name="Benhamed M."/>
            <person name="Crespi M."/>
            <person name="Gouzy J."/>
            <person name="Gamas P."/>
        </authorList>
    </citation>
    <scope>NUCLEOTIDE SEQUENCE [LARGE SCALE GENOMIC DNA]</scope>
    <source>
        <strain evidence="6">cv. Jemalong A17</strain>
    </source>
</reference>
<dbReference type="AlphaFoldDB" id="G7ZYK2"/>
<dbReference type="Pfam" id="PF25372">
    <property type="entry name" value="DUF7885"/>
    <property type="match status" value="1"/>
</dbReference>
<dbReference type="PaxDb" id="3880-AES84290"/>
<dbReference type="HOGENOM" id="CLU_028145_1_1_1"/>
<evidence type="ECO:0000313" key="3">
    <source>
        <dbReference type="EMBL" id="RHN50352.1"/>
    </source>
</evidence>
<feature type="domain" description="F-box/LRR-repeat protein 15-like leucin rich repeat" evidence="1">
    <location>
        <begin position="277"/>
        <end position="404"/>
    </location>
</feature>
<reference evidence="4" key="3">
    <citation type="submission" date="2015-04" db="UniProtKB">
        <authorList>
            <consortium name="EnsemblPlants"/>
        </authorList>
    </citation>
    <scope>IDENTIFICATION</scope>
    <source>
        <strain evidence="4">cv. Jemalong A17</strain>
    </source>
</reference>
<reference evidence="2 5" key="1">
    <citation type="journal article" date="2011" name="Nature">
        <title>The Medicago genome provides insight into the evolution of rhizobial symbioses.</title>
        <authorList>
            <person name="Young N.D."/>
            <person name="Debelle F."/>
            <person name="Oldroyd G.E."/>
            <person name="Geurts R."/>
            <person name="Cannon S.B."/>
            <person name="Udvardi M.K."/>
            <person name="Benedito V.A."/>
            <person name="Mayer K.F."/>
            <person name="Gouzy J."/>
            <person name="Schoof H."/>
            <person name="Van de Peer Y."/>
            <person name="Proost S."/>
            <person name="Cook D.R."/>
            <person name="Meyers B.C."/>
            <person name="Spannagl M."/>
            <person name="Cheung F."/>
            <person name="De Mita S."/>
            <person name="Krishnakumar V."/>
            <person name="Gundlach H."/>
            <person name="Zhou S."/>
            <person name="Mudge J."/>
            <person name="Bharti A.K."/>
            <person name="Murray J.D."/>
            <person name="Naoumkina M.A."/>
            <person name="Rosen B."/>
            <person name="Silverstein K.A."/>
            <person name="Tang H."/>
            <person name="Rombauts S."/>
            <person name="Zhao P.X."/>
            <person name="Zhou P."/>
            <person name="Barbe V."/>
            <person name="Bardou P."/>
            <person name="Bechner M."/>
            <person name="Bellec A."/>
            <person name="Berger A."/>
            <person name="Berges H."/>
            <person name="Bidwell S."/>
            <person name="Bisseling T."/>
            <person name="Choisne N."/>
            <person name="Couloux A."/>
            <person name="Denny R."/>
            <person name="Deshpande S."/>
            <person name="Dai X."/>
            <person name="Doyle J.J."/>
            <person name="Dudez A.M."/>
            <person name="Farmer A.D."/>
            <person name="Fouteau S."/>
            <person name="Franken C."/>
            <person name="Gibelin C."/>
            <person name="Gish J."/>
            <person name="Goldstein S."/>
            <person name="Gonzalez A.J."/>
            <person name="Green P.J."/>
            <person name="Hallab A."/>
            <person name="Hartog M."/>
            <person name="Hua A."/>
            <person name="Humphray S.J."/>
            <person name="Jeong D.H."/>
            <person name="Jing Y."/>
            <person name="Jocker A."/>
            <person name="Kenton S.M."/>
            <person name="Kim D.J."/>
            <person name="Klee K."/>
            <person name="Lai H."/>
            <person name="Lang C."/>
            <person name="Lin S."/>
            <person name="Macmil S.L."/>
            <person name="Magdelenat G."/>
            <person name="Matthews L."/>
            <person name="McCorrison J."/>
            <person name="Monaghan E.L."/>
            <person name="Mun J.H."/>
            <person name="Najar F.Z."/>
            <person name="Nicholson C."/>
            <person name="Noirot C."/>
            <person name="O'Bleness M."/>
            <person name="Paule C.R."/>
            <person name="Poulain J."/>
            <person name="Prion F."/>
            <person name="Qin B."/>
            <person name="Qu C."/>
            <person name="Retzel E.F."/>
            <person name="Riddle C."/>
            <person name="Sallet E."/>
            <person name="Samain S."/>
            <person name="Samson N."/>
            <person name="Sanders I."/>
            <person name="Saurat O."/>
            <person name="Scarpelli C."/>
            <person name="Schiex T."/>
            <person name="Segurens B."/>
            <person name="Severin A.J."/>
            <person name="Sherrier D.J."/>
            <person name="Shi R."/>
            <person name="Sims S."/>
            <person name="Singer S.R."/>
            <person name="Sinharoy S."/>
            <person name="Sterck L."/>
            <person name="Viollet A."/>
            <person name="Wang B.B."/>
            <person name="Wang K."/>
            <person name="Wang M."/>
            <person name="Wang X."/>
            <person name="Warfsmann J."/>
            <person name="Weissenbach J."/>
            <person name="White D.D."/>
            <person name="White J.D."/>
            <person name="Wiley G.B."/>
            <person name="Wincker P."/>
            <person name="Xing Y."/>
            <person name="Yang L."/>
            <person name="Yao Z."/>
            <person name="Ying F."/>
            <person name="Zhai J."/>
            <person name="Zhou L."/>
            <person name="Zuber A."/>
            <person name="Denarie J."/>
            <person name="Dixon R.A."/>
            <person name="May G.D."/>
            <person name="Schwartz D.C."/>
            <person name="Rogers J."/>
            <person name="Quetier F."/>
            <person name="Town C.D."/>
            <person name="Roe B.A."/>
        </authorList>
    </citation>
    <scope>NUCLEOTIDE SEQUENCE [LARGE SCALE GENOMIC DNA]</scope>
    <source>
        <strain evidence="2">A17</strain>
        <strain evidence="4 5">cv. Jemalong A17</strain>
    </source>
</reference>
<organism evidence="2 5">
    <name type="scientific">Medicago truncatula</name>
    <name type="common">Barrel medic</name>
    <name type="synonym">Medicago tribuloides</name>
    <dbReference type="NCBI Taxonomy" id="3880"/>
    <lineage>
        <taxon>Eukaryota</taxon>
        <taxon>Viridiplantae</taxon>
        <taxon>Streptophyta</taxon>
        <taxon>Embryophyta</taxon>
        <taxon>Tracheophyta</taxon>
        <taxon>Spermatophyta</taxon>
        <taxon>Magnoliopsida</taxon>
        <taxon>eudicotyledons</taxon>
        <taxon>Gunneridae</taxon>
        <taxon>Pentapetalae</taxon>
        <taxon>rosids</taxon>
        <taxon>fabids</taxon>
        <taxon>Fabales</taxon>
        <taxon>Fabaceae</taxon>
        <taxon>Papilionoideae</taxon>
        <taxon>50 kb inversion clade</taxon>
        <taxon>NPAAA clade</taxon>
        <taxon>Hologalegina</taxon>
        <taxon>IRL clade</taxon>
        <taxon>Trifolieae</taxon>
        <taxon>Medicago</taxon>
    </lineage>
</organism>
<dbReference type="Proteomes" id="UP000002051">
    <property type="component" value="Chromosome 6"/>
</dbReference>
<dbReference type="SUPFAM" id="SSF52047">
    <property type="entry name" value="RNI-like"/>
    <property type="match status" value="1"/>
</dbReference>
<dbReference type="InterPro" id="IPR006553">
    <property type="entry name" value="Leu-rich_rpt_Cys-con_subtyp"/>
</dbReference>
<reference evidence="2 5" key="2">
    <citation type="journal article" date="2014" name="BMC Genomics">
        <title>An improved genome release (version Mt4.0) for the model legume Medicago truncatula.</title>
        <authorList>
            <person name="Tang H."/>
            <person name="Krishnakumar V."/>
            <person name="Bidwell S."/>
            <person name="Rosen B."/>
            <person name="Chan A."/>
            <person name="Zhou S."/>
            <person name="Gentzbittel L."/>
            <person name="Childs K.L."/>
            <person name="Yandell M."/>
            <person name="Gundlach H."/>
            <person name="Mayer K.F."/>
            <person name="Schwartz D.C."/>
            <person name="Town C.D."/>
        </authorList>
    </citation>
    <scope>GENOME REANNOTATION</scope>
    <source>
        <strain evidence="2">A17</strain>
        <strain evidence="4 5">cv. Jemalong A17</strain>
    </source>
</reference>
<evidence type="ECO:0000313" key="4">
    <source>
        <dbReference type="EnsemblPlants" id="KEH25256"/>
    </source>
</evidence>
<evidence type="ECO:0000313" key="6">
    <source>
        <dbReference type="Proteomes" id="UP000265566"/>
    </source>
</evidence>
<dbReference type="EnsemblPlants" id="KEH25256">
    <property type="protein sequence ID" value="KEH25256"/>
    <property type="gene ID" value="MTR_6g016750"/>
</dbReference>
<gene>
    <name evidence="4" type="primary">25495539</name>
    <name evidence="2" type="ordered locus">MTR_6g016750</name>
    <name evidence="3" type="ORF">MtrunA17_Chr6g0456501</name>
</gene>
<proteinExistence type="predicted"/>
<accession>G7ZYK2</accession>
<name>G7ZYK2_MEDTR</name>
<protein>
    <submittedName>
        <fullName evidence="2">F-box/RNI superfamily protein, putative</fullName>
    </submittedName>
    <submittedName>
        <fullName evidence="3">Putative leucine-rich repeat domain, L domain-containing protein</fullName>
    </submittedName>
</protein>
<sequence>MRFLQFLQKTLTHHRGRRNSQQMVDEQTNTYLPDECWEWVFGFLINKADENLSSLSLVSKQFLSITNRLQISLTLKEEARPFLPLLFKRFTHLTSLDLSLIRNHLYLDDLLCEISNFPLKLTLLKLPHRCRFPVNGLQVFSQNITTLTFLTCYGTFFCNNDLSPIVDCFPLLKQLNLHHPLVINKPNFINSIHCMLSKCPCIQHLELRSTSFLTDQLVDEMCLFFGKLVSINLSGCHHLTETTLFSLVRNCPSISEIKMEGTSIGINTLEHSGVYPQLKSLYLGRNSWLSDEIIIMYASIFPNLQLLDLKVCREISEGICEVLRKCCKLKHLNLAFCSNVKLHGMNFAVPELEVLNLSNTSIDDETFYAISKNCCRILQLLLENCKGVTMKGVKQVVENCTQLRKIKLGRFRLSDENRKLLSRHGCYLC</sequence>
<dbReference type="eggNOG" id="KOG1947">
    <property type="taxonomic scope" value="Eukaryota"/>
</dbReference>
<dbReference type="SMART" id="SM00367">
    <property type="entry name" value="LRR_CC"/>
    <property type="match status" value="5"/>
</dbReference>
<dbReference type="KEGG" id="mtr:25495539"/>
<dbReference type="EMBL" id="PSQE01000006">
    <property type="protein sequence ID" value="RHN50352.1"/>
    <property type="molecule type" value="Genomic_DNA"/>
</dbReference>
<evidence type="ECO:0000313" key="5">
    <source>
        <dbReference type="Proteomes" id="UP000002051"/>
    </source>
</evidence>
<evidence type="ECO:0000313" key="2">
    <source>
        <dbReference type="EMBL" id="KEH25256.1"/>
    </source>
</evidence>
<evidence type="ECO:0000259" key="1">
    <source>
        <dbReference type="Pfam" id="PF25372"/>
    </source>
</evidence>